<protein>
    <submittedName>
        <fullName evidence="2">Uncharacterized protein</fullName>
    </submittedName>
</protein>
<gene>
    <name evidence="2" type="ORF">SAMN05216537_10918</name>
</gene>
<reference evidence="2 3" key="1">
    <citation type="submission" date="2016-10" db="EMBL/GenBank/DDBJ databases">
        <authorList>
            <person name="de Groot N.N."/>
        </authorList>
    </citation>
    <scope>NUCLEOTIDE SEQUENCE [LARGE SCALE GENOMIC DNA]</scope>
    <source>
        <strain evidence="2 3">D15d</strain>
    </source>
</reference>
<keyword evidence="1" id="KW-0812">Transmembrane</keyword>
<feature type="transmembrane region" description="Helical" evidence="1">
    <location>
        <begin position="12"/>
        <end position="32"/>
    </location>
</feature>
<dbReference type="AlphaFoldDB" id="A0A1H5UYS7"/>
<evidence type="ECO:0000313" key="3">
    <source>
        <dbReference type="Proteomes" id="UP000236726"/>
    </source>
</evidence>
<name>A0A1H5UYS7_9FIRM</name>
<evidence type="ECO:0000313" key="2">
    <source>
        <dbReference type="EMBL" id="SEF80239.1"/>
    </source>
</evidence>
<proteinExistence type="predicted"/>
<keyword evidence="3" id="KW-1185">Reference proteome</keyword>
<keyword evidence="1" id="KW-0472">Membrane</keyword>
<dbReference type="Proteomes" id="UP000236726">
    <property type="component" value="Unassembled WGS sequence"/>
</dbReference>
<sequence>MTKKQIKQKYIRSKVTTIAILIFVFLGLCIIGRIFDNYIIIGGAVIYAFISYFIFYNKMMIYVEKDETK</sequence>
<dbReference type="RefSeq" id="WP_103952882.1">
    <property type="nucleotide sequence ID" value="NZ_FNUL01000009.1"/>
</dbReference>
<organism evidence="2 3">
    <name type="scientific">Lachnospira multipara</name>
    <dbReference type="NCBI Taxonomy" id="28051"/>
    <lineage>
        <taxon>Bacteria</taxon>
        <taxon>Bacillati</taxon>
        <taxon>Bacillota</taxon>
        <taxon>Clostridia</taxon>
        <taxon>Lachnospirales</taxon>
        <taxon>Lachnospiraceae</taxon>
        <taxon>Lachnospira</taxon>
    </lineage>
</organism>
<feature type="transmembrane region" description="Helical" evidence="1">
    <location>
        <begin position="38"/>
        <end position="56"/>
    </location>
</feature>
<dbReference type="STRING" id="1410661.GCA_000702205_01669"/>
<dbReference type="EMBL" id="FNUL01000009">
    <property type="protein sequence ID" value="SEF80239.1"/>
    <property type="molecule type" value="Genomic_DNA"/>
</dbReference>
<evidence type="ECO:0000256" key="1">
    <source>
        <dbReference type="SAM" id="Phobius"/>
    </source>
</evidence>
<keyword evidence="1" id="KW-1133">Transmembrane helix</keyword>
<accession>A0A1H5UYS7</accession>